<dbReference type="SUPFAM" id="SSF52172">
    <property type="entry name" value="CheY-like"/>
    <property type="match status" value="1"/>
</dbReference>
<dbReference type="InterPro" id="IPR036097">
    <property type="entry name" value="HisK_dim/P_sf"/>
</dbReference>
<keyword evidence="6" id="KW-0812">Transmembrane</keyword>
<dbReference type="InterPro" id="IPR003594">
    <property type="entry name" value="HATPase_dom"/>
</dbReference>
<proteinExistence type="predicted"/>
<dbReference type="SUPFAM" id="SSF55874">
    <property type="entry name" value="ATPase domain of HSP90 chaperone/DNA topoisomerase II/histidine kinase"/>
    <property type="match status" value="1"/>
</dbReference>
<dbReference type="GO" id="GO:0000155">
    <property type="term" value="F:phosphorelay sensor kinase activity"/>
    <property type="evidence" value="ECO:0007669"/>
    <property type="project" value="InterPro"/>
</dbReference>
<dbReference type="InterPro" id="IPR003661">
    <property type="entry name" value="HisK_dim/P_dom"/>
</dbReference>
<keyword evidence="5" id="KW-0175">Coiled coil</keyword>
<dbReference type="InterPro" id="IPR036890">
    <property type="entry name" value="HATPase_C_sf"/>
</dbReference>
<dbReference type="OrthoDB" id="9796100at2"/>
<feature type="coiled-coil region" evidence="5">
    <location>
        <begin position="329"/>
        <end position="359"/>
    </location>
</feature>
<feature type="transmembrane region" description="Helical" evidence="6">
    <location>
        <begin position="23"/>
        <end position="45"/>
    </location>
</feature>
<evidence type="ECO:0000256" key="4">
    <source>
        <dbReference type="PROSITE-ProRule" id="PRU00169"/>
    </source>
</evidence>
<dbReference type="EC" id="2.7.13.3" evidence="2"/>
<evidence type="ECO:0000313" key="9">
    <source>
        <dbReference type="EMBL" id="RVT97820.1"/>
    </source>
</evidence>
<dbReference type="PROSITE" id="PS50109">
    <property type="entry name" value="HIS_KIN"/>
    <property type="match status" value="1"/>
</dbReference>
<evidence type="ECO:0000259" key="8">
    <source>
        <dbReference type="PROSITE" id="PS50110"/>
    </source>
</evidence>
<dbReference type="PANTHER" id="PTHR43065">
    <property type="entry name" value="SENSOR HISTIDINE KINASE"/>
    <property type="match status" value="1"/>
</dbReference>
<dbReference type="AlphaFoldDB" id="A0A437MJJ2"/>
<dbReference type="EMBL" id="SACL01000002">
    <property type="protein sequence ID" value="RVT97820.1"/>
    <property type="molecule type" value="Genomic_DNA"/>
</dbReference>
<feature type="modified residue" description="4-aspartylphosphate" evidence="4">
    <location>
        <position position="667"/>
    </location>
</feature>
<keyword evidence="6" id="KW-0472">Membrane</keyword>
<dbReference type="SMART" id="SM00388">
    <property type="entry name" value="HisKA"/>
    <property type="match status" value="1"/>
</dbReference>
<dbReference type="SUPFAM" id="SSF47384">
    <property type="entry name" value="Homodimeric domain of signal transducing histidine kinase"/>
    <property type="match status" value="1"/>
</dbReference>
<dbReference type="CDD" id="cd12914">
    <property type="entry name" value="PDC1_DGC_like"/>
    <property type="match status" value="1"/>
</dbReference>
<evidence type="ECO:0000256" key="3">
    <source>
        <dbReference type="ARBA" id="ARBA00022553"/>
    </source>
</evidence>
<comment type="catalytic activity">
    <reaction evidence="1">
        <text>ATP + protein L-histidine = ADP + protein N-phospho-L-histidine.</text>
        <dbReference type="EC" id="2.7.13.3"/>
    </reaction>
</comment>
<evidence type="ECO:0000256" key="6">
    <source>
        <dbReference type="SAM" id="Phobius"/>
    </source>
</evidence>
<dbReference type="Proteomes" id="UP000282957">
    <property type="component" value="Unassembled WGS sequence"/>
</dbReference>
<name>A0A437MJJ2_9PROT</name>
<keyword evidence="3 4" id="KW-0597">Phosphoprotein</keyword>
<dbReference type="InterPro" id="IPR005467">
    <property type="entry name" value="His_kinase_dom"/>
</dbReference>
<gene>
    <name evidence="9" type="ORF">EOD42_08465</name>
</gene>
<evidence type="ECO:0000256" key="2">
    <source>
        <dbReference type="ARBA" id="ARBA00012438"/>
    </source>
</evidence>
<dbReference type="SMART" id="SM00387">
    <property type="entry name" value="HATPase_c"/>
    <property type="match status" value="1"/>
</dbReference>
<dbReference type="InterPro" id="IPR011006">
    <property type="entry name" value="CheY-like_superfamily"/>
</dbReference>
<protein>
    <recommendedName>
        <fullName evidence="2">histidine kinase</fullName>
        <ecNumber evidence="2">2.7.13.3</ecNumber>
    </recommendedName>
</protein>
<evidence type="ECO:0000256" key="5">
    <source>
        <dbReference type="SAM" id="Coils"/>
    </source>
</evidence>
<keyword evidence="6" id="KW-1133">Transmembrane helix</keyword>
<dbReference type="PROSITE" id="PS50110">
    <property type="entry name" value="RESPONSE_REGULATORY"/>
    <property type="match status" value="1"/>
</dbReference>
<evidence type="ECO:0000256" key="1">
    <source>
        <dbReference type="ARBA" id="ARBA00000085"/>
    </source>
</evidence>
<dbReference type="InterPro" id="IPR001789">
    <property type="entry name" value="Sig_transdc_resp-reg_receiver"/>
</dbReference>
<dbReference type="CDD" id="cd12915">
    <property type="entry name" value="PDC2_DGC_like"/>
    <property type="match status" value="1"/>
</dbReference>
<feature type="transmembrane region" description="Helical" evidence="6">
    <location>
        <begin position="296"/>
        <end position="318"/>
    </location>
</feature>
<dbReference type="Gene3D" id="3.40.50.2300">
    <property type="match status" value="1"/>
</dbReference>
<evidence type="ECO:0000259" key="7">
    <source>
        <dbReference type="PROSITE" id="PS50109"/>
    </source>
</evidence>
<organism evidence="9 10">
    <name type="scientific">Rhodovarius crocodyli</name>
    <dbReference type="NCBI Taxonomy" id="1979269"/>
    <lineage>
        <taxon>Bacteria</taxon>
        <taxon>Pseudomonadati</taxon>
        <taxon>Pseudomonadota</taxon>
        <taxon>Alphaproteobacteria</taxon>
        <taxon>Acetobacterales</taxon>
        <taxon>Roseomonadaceae</taxon>
        <taxon>Rhodovarius</taxon>
    </lineage>
</organism>
<dbReference type="PRINTS" id="PR00344">
    <property type="entry name" value="BCTRLSENSOR"/>
</dbReference>
<comment type="caution">
    <text evidence="9">The sequence shown here is derived from an EMBL/GenBank/DDBJ whole genome shotgun (WGS) entry which is preliminary data.</text>
</comment>
<dbReference type="CDD" id="cd00082">
    <property type="entry name" value="HisKA"/>
    <property type="match status" value="1"/>
</dbReference>
<dbReference type="InterPro" id="IPR004358">
    <property type="entry name" value="Sig_transdc_His_kin-like_C"/>
</dbReference>
<dbReference type="Gene3D" id="1.10.287.130">
    <property type="match status" value="1"/>
</dbReference>
<dbReference type="Gene3D" id="3.30.450.20">
    <property type="entry name" value="PAS domain"/>
    <property type="match status" value="2"/>
</dbReference>
<evidence type="ECO:0000313" key="10">
    <source>
        <dbReference type="Proteomes" id="UP000282957"/>
    </source>
</evidence>
<feature type="domain" description="Response regulatory" evidence="8">
    <location>
        <begin position="617"/>
        <end position="730"/>
    </location>
</feature>
<dbReference type="PANTHER" id="PTHR43065:SF49">
    <property type="entry name" value="HISTIDINE KINASE"/>
    <property type="match status" value="1"/>
</dbReference>
<dbReference type="Pfam" id="PF02518">
    <property type="entry name" value="HATPase_c"/>
    <property type="match status" value="1"/>
</dbReference>
<dbReference type="SMART" id="SM00448">
    <property type="entry name" value="REC"/>
    <property type="match status" value="1"/>
</dbReference>
<dbReference type="Pfam" id="PF00072">
    <property type="entry name" value="Response_reg"/>
    <property type="match status" value="1"/>
</dbReference>
<keyword evidence="10" id="KW-1185">Reference proteome</keyword>
<dbReference type="Pfam" id="PF00512">
    <property type="entry name" value="HisKA"/>
    <property type="match status" value="1"/>
</dbReference>
<feature type="domain" description="Histidine kinase" evidence="7">
    <location>
        <begin position="368"/>
        <end position="593"/>
    </location>
</feature>
<dbReference type="Gene3D" id="3.30.565.10">
    <property type="entry name" value="Histidine kinase-like ATPase, C-terminal domain"/>
    <property type="match status" value="1"/>
</dbReference>
<accession>A0A437MJJ2</accession>
<sequence length="738" mass="80171">MILPYLPGPPMLAPDSPRLSPPWSLRVLLAASMLLPFLAAGLFVWHDYQRSLTTASQRVDRIATIATEHALKVVDTNALVLDRMGELLRGLSWEELRAQRERIHQGLRALDQRVNQLRVLHIVEPNGDLLAISIAWPTPQVNLATRDYFRHHAEGYNGVYFGEPLVGRTSGELAFTMSRPRLSGDGRFDGVYLGSVPPAYFEQQWQTMAGTGERYIALLREDGTVLARCPPGTQPSVTPAASSLLQLARAGGTEPSWVSDANHQEWLATTRRVGQEQILVTYALPRSEILAGWRRTTAVVLAVTAAITFALSFVTWLACNRWVAAQAALQSLAGTARELREQIEKRERAEEQLAQAQRLEAMGRLTGGIAHDFNNLLTAILGTVQMLERHLGAQADDRAKRLMAAARDAVARGARLNSSLLSFARRQPLKREALDANALVTGFEPLIQRALGEAVTLRLSLSPGLPHCHADAAQLEAALLNLAINARDALPEGGEVEISTRTAWLSRADLINNEEAHPGPFTEIRMTDSGSGMEPDVLARAFEPFFTTKAPGRGTGLGLSQVFGFVRQLGGHVAIRSEPGRGTGVSLFLPLTPGTGVRVPEPQQQRQAAVVAMASATVLVAEDDAQVREMVAEMLREAGFRVLAAADGRQALELLENGEQVDVLFSDVVMPSGISGMDLARRALELHPGIGVLLASGYTGPVLGKEVPEFDILAKPYQRDVLVRRIAGLAQQARPTVA</sequence>
<reference evidence="9 10" key="1">
    <citation type="submission" date="2019-01" db="EMBL/GenBank/DDBJ databases">
        <authorList>
            <person name="Chen W.-M."/>
        </authorList>
    </citation>
    <scope>NUCLEOTIDE SEQUENCE [LARGE SCALE GENOMIC DNA]</scope>
    <source>
        <strain evidence="9 10">CCP-6</strain>
    </source>
</reference>